<keyword evidence="4" id="KW-1185">Reference proteome</keyword>
<evidence type="ECO:0000256" key="1">
    <source>
        <dbReference type="SAM" id="Phobius"/>
    </source>
</evidence>
<dbReference type="InterPro" id="IPR008756">
    <property type="entry name" value="Peptidase_M56"/>
</dbReference>
<comment type="caution">
    <text evidence="3">The sequence shown here is derived from an EMBL/GenBank/DDBJ whole genome shotgun (WGS) entry which is preliminary data.</text>
</comment>
<feature type="transmembrane region" description="Helical" evidence="1">
    <location>
        <begin position="6"/>
        <end position="29"/>
    </location>
</feature>
<keyword evidence="1" id="KW-0812">Transmembrane</keyword>
<organism evidence="3 4">
    <name type="scientific">Roseateles aquae</name>
    <dbReference type="NCBI Taxonomy" id="3077235"/>
    <lineage>
        <taxon>Bacteria</taxon>
        <taxon>Pseudomonadati</taxon>
        <taxon>Pseudomonadota</taxon>
        <taxon>Betaproteobacteria</taxon>
        <taxon>Burkholderiales</taxon>
        <taxon>Sphaerotilaceae</taxon>
        <taxon>Roseateles</taxon>
    </lineage>
</organism>
<evidence type="ECO:0000259" key="2">
    <source>
        <dbReference type="Pfam" id="PF05569"/>
    </source>
</evidence>
<gene>
    <name evidence="3" type="ORF">RQP53_14495</name>
</gene>
<name>A0ABU3PD78_9BURK</name>
<reference evidence="3" key="1">
    <citation type="submission" date="2023-09" db="EMBL/GenBank/DDBJ databases">
        <title>Paucibacter sp. APW11 Genome sequencing and assembly.</title>
        <authorList>
            <person name="Kim I."/>
        </authorList>
    </citation>
    <scope>NUCLEOTIDE SEQUENCE</scope>
    <source>
        <strain evidence="3">APW11</strain>
    </source>
</reference>
<dbReference type="PANTHER" id="PTHR34978:SF3">
    <property type="entry name" value="SLR0241 PROTEIN"/>
    <property type="match status" value="1"/>
</dbReference>
<feature type="transmembrane region" description="Helical" evidence="1">
    <location>
        <begin position="36"/>
        <end position="55"/>
    </location>
</feature>
<proteinExistence type="predicted"/>
<keyword evidence="1" id="KW-0472">Membrane</keyword>
<accession>A0ABU3PD78</accession>
<dbReference type="Proteomes" id="UP001246372">
    <property type="component" value="Unassembled WGS sequence"/>
</dbReference>
<feature type="transmembrane region" description="Helical" evidence="1">
    <location>
        <begin position="100"/>
        <end position="118"/>
    </location>
</feature>
<dbReference type="Pfam" id="PF05569">
    <property type="entry name" value="Peptidase_M56"/>
    <property type="match status" value="1"/>
</dbReference>
<dbReference type="RefSeq" id="WP_315651073.1">
    <property type="nucleotide sequence ID" value="NZ_JAVXZY010000005.1"/>
</dbReference>
<evidence type="ECO:0000313" key="3">
    <source>
        <dbReference type="EMBL" id="MDT9000479.1"/>
    </source>
</evidence>
<protein>
    <submittedName>
        <fullName evidence="3">M56 family metallopeptidase</fullName>
    </submittedName>
</protein>
<dbReference type="InterPro" id="IPR052173">
    <property type="entry name" value="Beta-lactam_resp_regulator"/>
</dbReference>
<dbReference type="EMBL" id="JAVXZY010000005">
    <property type="protein sequence ID" value="MDT9000479.1"/>
    <property type="molecule type" value="Genomic_DNA"/>
</dbReference>
<evidence type="ECO:0000313" key="4">
    <source>
        <dbReference type="Proteomes" id="UP001246372"/>
    </source>
</evidence>
<feature type="transmembrane region" description="Helical" evidence="1">
    <location>
        <begin position="190"/>
        <end position="209"/>
    </location>
</feature>
<dbReference type="CDD" id="cd07341">
    <property type="entry name" value="M56_BlaR1_MecR1_like"/>
    <property type="match status" value="1"/>
</dbReference>
<sequence>MNDRLPLLWPLLLQCSLWFSVAVLAVVVLRLACRRWLGAGAAYACWLLLPALLLARSLPSPLPAVPAVQPVLGFTQQQVQRLAPTEPTHSSRTSSPTPTILSLLWLAGSLGLLGAATWQQWRLSRRASPSSDEHSPLRLPAGCSPALLGLWRPRLALPRDFEQRFNAAEQRLILAHEAVHAQRHDNAWNLLALLLLALQWCNPLAWWAWARLRADQELACDAAVLGPLPATELAVYAQALLKAEQAEAMPSLSGAWMRRHPAIERMRWLQRHRHDQARRTASRITLFISLLLGTGVGLASQPDGPDTGTGKGAASKADQLALVSIGLPDGRQLSLQTRMVLPAKLASDAGYSLTQTRINAQQLGSEGWCLELSTRHHHDGAVQRLAQLLDGACQLPRSAPERLRASATDLPVLDTHGRRLSLRIALRDAGASPPFPYSDAQIAAARTLAAELRAPIRLELSLSDGARTLGSPTVQVQSGALAELDIEPDQDHTQTRWHLSLRPTPLPDGMLLLELELQQPGEAPLHTRLLMADSQRASLETSGPDGQRKLKLEVLSKQLSPRSEARPELAAKAI</sequence>
<dbReference type="PANTHER" id="PTHR34978">
    <property type="entry name" value="POSSIBLE SENSOR-TRANSDUCER PROTEIN BLAR"/>
    <property type="match status" value="1"/>
</dbReference>
<feature type="domain" description="Peptidase M56" evidence="2">
    <location>
        <begin position="12"/>
        <end position="266"/>
    </location>
</feature>
<keyword evidence="1" id="KW-1133">Transmembrane helix</keyword>